<dbReference type="EMBL" id="CP000155">
    <property type="protein sequence ID" value="ABC33085.1"/>
    <property type="molecule type" value="Genomic_DNA"/>
</dbReference>
<dbReference type="eggNOG" id="COG3382">
    <property type="taxonomic scope" value="Bacteria"/>
</dbReference>
<dbReference type="RefSeq" id="WP_011400137.1">
    <property type="nucleotide sequence ID" value="NC_007645.1"/>
</dbReference>
<dbReference type="STRING" id="349521.HCH_06440"/>
<evidence type="ECO:0000313" key="2">
    <source>
        <dbReference type="EMBL" id="ABC33085.1"/>
    </source>
</evidence>
<sequence>MVDFQMTHAAANLGLQVVAVALEDVNNKDYTPYLHALRKVKLAQAVAAYQGCDLDSDPHIGGYRRLKASMARSWKRFPVSVENLIGTLRRNGDIPLISPVVDIYNLMSLERRISIGAHDIDRLEGDVRLDITRGVERFAPLGAEELARAPAGEFAYLDDADRVLCRMDCRQSRETCLQPSSRRILLIVQGHADMAAESVRAAANSCIDLILTYCGGDCTQRFECLHE</sequence>
<keyword evidence="3" id="KW-1185">Reference proteome</keyword>
<dbReference type="AlphaFoldDB" id="Q2S8D9"/>
<dbReference type="KEGG" id="hch:HCH_06440"/>
<dbReference type="HOGENOM" id="CLU_1199217_0_0_6"/>
<dbReference type="InterPro" id="IPR005146">
    <property type="entry name" value="B3/B4_tRNA-bd"/>
</dbReference>
<dbReference type="Pfam" id="PF03483">
    <property type="entry name" value="B3_4"/>
    <property type="match status" value="1"/>
</dbReference>
<reference evidence="2 3" key="1">
    <citation type="journal article" date="2005" name="Nucleic Acids Res.">
        <title>Genomic blueprint of Hahella chejuensis, a marine microbe producing an algicidal agent.</title>
        <authorList>
            <person name="Jeong H."/>
            <person name="Yim J.H."/>
            <person name="Lee C."/>
            <person name="Choi S.-H."/>
            <person name="Park Y.K."/>
            <person name="Yoon S.H."/>
            <person name="Hur C.-G."/>
            <person name="Kang H.-Y."/>
            <person name="Kim D."/>
            <person name="Lee H.H."/>
            <person name="Park K.H."/>
            <person name="Park S.-H."/>
            <person name="Park H.-S."/>
            <person name="Lee H.K."/>
            <person name="Oh T.K."/>
            <person name="Kim J.F."/>
        </authorList>
    </citation>
    <scope>NUCLEOTIDE SEQUENCE [LARGE SCALE GENOMIC DNA]</scope>
    <source>
        <strain evidence="2 3">KCTC 2396</strain>
    </source>
</reference>
<name>Q2S8D9_HAHCH</name>
<gene>
    <name evidence="2" type="ordered locus">HCH_06440</name>
</gene>
<evidence type="ECO:0000313" key="3">
    <source>
        <dbReference type="Proteomes" id="UP000000238"/>
    </source>
</evidence>
<dbReference type="SMART" id="SM00873">
    <property type="entry name" value="B3_4"/>
    <property type="match status" value="1"/>
</dbReference>
<dbReference type="Gene3D" id="3.50.40.10">
    <property type="entry name" value="Phenylalanyl-trna Synthetase, Chain B, domain 3"/>
    <property type="match status" value="1"/>
</dbReference>
<dbReference type="InterPro" id="IPR020825">
    <property type="entry name" value="Phe-tRNA_synthase-like_B3/B4"/>
</dbReference>
<dbReference type="PANTHER" id="PTHR39209">
    <property type="match status" value="1"/>
</dbReference>
<feature type="domain" description="B3/B4 tRNA-binding" evidence="1">
    <location>
        <begin position="62"/>
        <end position="215"/>
    </location>
</feature>
<dbReference type="PANTHER" id="PTHR39209:SF2">
    <property type="entry name" value="CYTOPLASMIC PROTEIN"/>
    <property type="match status" value="1"/>
</dbReference>
<protein>
    <submittedName>
        <fullName evidence="2">Uncharacterized conserved protein</fullName>
    </submittedName>
</protein>
<dbReference type="GO" id="GO:0004826">
    <property type="term" value="F:phenylalanine-tRNA ligase activity"/>
    <property type="evidence" value="ECO:0007669"/>
    <property type="project" value="InterPro"/>
</dbReference>
<organism evidence="2 3">
    <name type="scientific">Hahella chejuensis (strain KCTC 2396)</name>
    <dbReference type="NCBI Taxonomy" id="349521"/>
    <lineage>
        <taxon>Bacteria</taxon>
        <taxon>Pseudomonadati</taxon>
        <taxon>Pseudomonadota</taxon>
        <taxon>Gammaproteobacteria</taxon>
        <taxon>Oceanospirillales</taxon>
        <taxon>Hahellaceae</taxon>
        <taxon>Hahella</taxon>
    </lineage>
</organism>
<dbReference type="SUPFAM" id="SSF56037">
    <property type="entry name" value="PheT/TilS domain"/>
    <property type="match status" value="1"/>
</dbReference>
<accession>Q2S8D9</accession>
<proteinExistence type="predicted"/>
<evidence type="ECO:0000259" key="1">
    <source>
        <dbReference type="SMART" id="SM00873"/>
    </source>
</evidence>
<dbReference type="Proteomes" id="UP000000238">
    <property type="component" value="Chromosome"/>
</dbReference>
<dbReference type="OrthoDB" id="276580at2"/>
<dbReference type="GO" id="GO:0003723">
    <property type="term" value="F:RNA binding"/>
    <property type="evidence" value="ECO:0007669"/>
    <property type="project" value="InterPro"/>
</dbReference>